<dbReference type="EMBL" id="MBEE01000088">
    <property type="protein sequence ID" value="OCB56899.1"/>
    <property type="molecule type" value="Genomic_DNA"/>
</dbReference>
<organism evidence="1 2">
    <name type="scientific">Mycobacterium malmoense</name>
    <dbReference type="NCBI Taxonomy" id="1780"/>
    <lineage>
        <taxon>Bacteria</taxon>
        <taxon>Bacillati</taxon>
        <taxon>Actinomycetota</taxon>
        <taxon>Actinomycetes</taxon>
        <taxon>Mycobacteriales</taxon>
        <taxon>Mycobacteriaceae</taxon>
        <taxon>Mycobacterium</taxon>
    </lineage>
</organism>
<reference evidence="1 2" key="1">
    <citation type="submission" date="2016-06" db="EMBL/GenBank/DDBJ databases">
        <authorList>
            <person name="Kjaerup R.B."/>
            <person name="Dalgaard T.S."/>
            <person name="Juul-Madsen H.R."/>
        </authorList>
    </citation>
    <scope>NUCLEOTIDE SEQUENCE [LARGE SCALE GENOMIC DNA]</scope>
    <source>
        <strain evidence="1 2">E3012</strain>
    </source>
</reference>
<evidence type="ECO:0000313" key="2">
    <source>
        <dbReference type="Proteomes" id="UP000092683"/>
    </source>
</evidence>
<evidence type="ECO:0000313" key="1">
    <source>
        <dbReference type="EMBL" id="OCB56899.1"/>
    </source>
</evidence>
<dbReference type="Proteomes" id="UP000092683">
    <property type="component" value="Unassembled WGS sequence"/>
</dbReference>
<dbReference type="InterPro" id="IPR038472">
    <property type="entry name" value="DndE_sf"/>
</dbReference>
<gene>
    <name evidence="1" type="ORF">A5677_17640</name>
</gene>
<dbReference type="NCBIfam" id="TIGR03184">
    <property type="entry name" value="DNA_S_dndE"/>
    <property type="match status" value="1"/>
</dbReference>
<proteinExistence type="predicted"/>
<name>A0A1B9D9Y5_MYCMA</name>
<comment type="caution">
    <text evidence="1">The sequence shown here is derived from an EMBL/GenBank/DDBJ whole genome shotgun (WGS) entry which is preliminary data.</text>
</comment>
<dbReference type="AlphaFoldDB" id="A0A1B9D9Y5"/>
<sequence>MGIEHIRLTTTARDQLVTLKRRTGITQWNVVCRWALCRSLAESAPPPAAKLVFDSNVEMTWRVFAGEYGDELLALVRYRCHIDGLATDEDTVGHQLRLHLHRGIGYLVGDPRVTNIAGLVSVALDQSPAA</sequence>
<dbReference type="Pfam" id="PF08870">
    <property type="entry name" value="DndE"/>
    <property type="match status" value="1"/>
</dbReference>
<dbReference type="RefSeq" id="WP_065480627.1">
    <property type="nucleotide sequence ID" value="NZ_MBEE01000088.1"/>
</dbReference>
<dbReference type="Gene3D" id="1.10.1220.160">
    <property type="entry name" value="DNA sulphur modification protein DndE"/>
    <property type="match status" value="1"/>
</dbReference>
<protein>
    <submittedName>
        <fullName evidence="1">DNA sulfur modification protein DndE</fullName>
    </submittedName>
</protein>
<dbReference type="OrthoDB" id="512647at2"/>
<accession>A0A1B9D9Y5</accession>
<dbReference type="InterPro" id="IPR014969">
    <property type="entry name" value="DNA_S_DndE"/>
</dbReference>